<gene>
    <name evidence="2" type="ORF">AVEN_67433_1</name>
</gene>
<evidence type="ECO:0000256" key="1">
    <source>
        <dbReference type="SAM" id="Phobius"/>
    </source>
</evidence>
<proteinExistence type="predicted"/>
<dbReference type="EMBL" id="BGPR01021263">
    <property type="protein sequence ID" value="GBN86393.1"/>
    <property type="molecule type" value="Genomic_DNA"/>
</dbReference>
<dbReference type="AlphaFoldDB" id="A0A4Y2SF38"/>
<feature type="transmembrane region" description="Helical" evidence="1">
    <location>
        <begin position="124"/>
        <end position="146"/>
    </location>
</feature>
<protein>
    <submittedName>
        <fullName evidence="2">Uncharacterized protein</fullName>
    </submittedName>
</protein>
<accession>A0A4Y2SF38</accession>
<feature type="transmembrane region" description="Helical" evidence="1">
    <location>
        <begin position="23"/>
        <end position="41"/>
    </location>
</feature>
<evidence type="ECO:0000313" key="3">
    <source>
        <dbReference type="Proteomes" id="UP000499080"/>
    </source>
</evidence>
<keyword evidence="1" id="KW-0812">Transmembrane</keyword>
<organism evidence="2 3">
    <name type="scientific">Araneus ventricosus</name>
    <name type="common">Orbweaver spider</name>
    <name type="synonym">Epeira ventricosa</name>
    <dbReference type="NCBI Taxonomy" id="182803"/>
    <lineage>
        <taxon>Eukaryota</taxon>
        <taxon>Metazoa</taxon>
        <taxon>Ecdysozoa</taxon>
        <taxon>Arthropoda</taxon>
        <taxon>Chelicerata</taxon>
        <taxon>Arachnida</taxon>
        <taxon>Araneae</taxon>
        <taxon>Araneomorphae</taxon>
        <taxon>Entelegynae</taxon>
        <taxon>Araneoidea</taxon>
        <taxon>Araneidae</taxon>
        <taxon>Araneus</taxon>
    </lineage>
</organism>
<keyword evidence="3" id="KW-1185">Reference proteome</keyword>
<dbReference type="Proteomes" id="UP000499080">
    <property type="component" value="Unassembled WGS sequence"/>
</dbReference>
<comment type="caution">
    <text evidence="2">The sequence shown here is derived from an EMBL/GenBank/DDBJ whole genome shotgun (WGS) entry which is preliminary data.</text>
</comment>
<sequence>MTGRTAGGRGNRGNFLLGRPCTWLDKVLLLMILYGVAYTFARSSNRPLVRMEYFDSGSRQNVESTFPEKYWWCFRLERTLFPGMDSWFLNLDRHCTLMTGRTAGGWGDQGNSLLGRLRTWLDKVLLFMIGYGVPYTFCLFIYILFIQDLKSF</sequence>
<evidence type="ECO:0000313" key="2">
    <source>
        <dbReference type="EMBL" id="GBN86393.1"/>
    </source>
</evidence>
<keyword evidence="1" id="KW-0472">Membrane</keyword>
<reference evidence="2 3" key="1">
    <citation type="journal article" date="2019" name="Sci. Rep.">
        <title>Orb-weaving spider Araneus ventricosus genome elucidates the spidroin gene catalogue.</title>
        <authorList>
            <person name="Kono N."/>
            <person name="Nakamura H."/>
            <person name="Ohtoshi R."/>
            <person name="Moran D.A.P."/>
            <person name="Shinohara A."/>
            <person name="Yoshida Y."/>
            <person name="Fujiwara M."/>
            <person name="Mori M."/>
            <person name="Tomita M."/>
            <person name="Arakawa K."/>
        </authorList>
    </citation>
    <scope>NUCLEOTIDE SEQUENCE [LARGE SCALE GENOMIC DNA]</scope>
</reference>
<keyword evidence="1" id="KW-1133">Transmembrane helix</keyword>
<name>A0A4Y2SF38_ARAVE</name>